<reference evidence="3" key="1">
    <citation type="journal article" date="2023" name="Int. J. Syst. Evol. Microbiol.">
        <title>Sinisalibacter aestuarii sp. nov., isolated from estuarine sediment of the Arakawa River.</title>
        <authorList>
            <person name="Arafat S.T."/>
            <person name="Hirano S."/>
            <person name="Sato A."/>
            <person name="Takeuchi K."/>
            <person name="Yasuda T."/>
            <person name="Terahara T."/>
            <person name="Hamada M."/>
            <person name="Kobayashi T."/>
        </authorList>
    </citation>
    <scope>NUCLEOTIDE SEQUENCE</scope>
    <source>
        <strain evidence="3">B-399</strain>
    </source>
</reference>
<keyword evidence="4" id="KW-1185">Reference proteome</keyword>
<name>A0ABQ5LZB7_9RHOB</name>
<evidence type="ECO:0000256" key="2">
    <source>
        <dbReference type="ARBA" id="ARBA00023239"/>
    </source>
</evidence>
<keyword evidence="2" id="KW-0456">Lyase</keyword>
<evidence type="ECO:0000313" key="3">
    <source>
        <dbReference type="EMBL" id="GKY90003.1"/>
    </source>
</evidence>
<dbReference type="Gene3D" id="1.10.12.10">
    <property type="entry name" value="Lyase 2-enoyl-coa Hydratase, Chain A, domain 2"/>
    <property type="match status" value="1"/>
</dbReference>
<proteinExistence type="inferred from homology"/>
<dbReference type="RefSeq" id="WP_281843920.1">
    <property type="nucleotide sequence ID" value="NZ_BROH01000016.1"/>
</dbReference>
<dbReference type="SUPFAM" id="SSF52096">
    <property type="entry name" value="ClpP/crotonase"/>
    <property type="match status" value="1"/>
</dbReference>
<organism evidence="3 4">
    <name type="scientific">Sinisalibacter aestuarii</name>
    <dbReference type="NCBI Taxonomy" id="2949426"/>
    <lineage>
        <taxon>Bacteria</taxon>
        <taxon>Pseudomonadati</taxon>
        <taxon>Pseudomonadota</taxon>
        <taxon>Alphaproteobacteria</taxon>
        <taxon>Rhodobacterales</taxon>
        <taxon>Roseobacteraceae</taxon>
        <taxon>Sinisalibacter</taxon>
    </lineage>
</organism>
<gene>
    <name evidence="3" type="ORF">STA1M1_38720</name>
</gene>
<sequence>MTGAAGFSLEVEGGIGLLRIARPEKRNALDAGMVEALASLCREIERREDIGLVILTGQGKAFCAGGDIAAWSAETPDAFARHWVRDGHDAFDWLARLRQPVIAVLNGHALGGGLELAACADIRIAEAHVKIGQPEAGIGIIAGWSGTQRAVHRFGAQRVRRMALFGEVLDAEQACRAGIVDHVVATGDGLRAAREMAQTVLARGPLATELTKMLINAAEGEERGRVLESFAGRITAASAELREGVAAFTEKRAPDFRAKGDSQ</sequence>
<dbReference type="Gene3D" id="3.90.226.10">
    <property type="entry name" value="2-enoyl-CoA Hydratase, Chain A, domain 1"/>
    <property type="match status" value="1"/>
</dbReference>
<dbReference type="PANTHER" id="PTHR11941">
    <property type="entry name" value="ENOYL-COA HYDRATASE-RELATED"/>
    <property type="match status" value="1"/>
</dbReference>
<comment type="caution">
    <text evidence="3">The sequence shown here is derived from an EMBL/GenBank/DDBJ whole genome shotgun (WGS) entry which is preliminary data.</text>
</comment>
<dbReference type="InterPro" id="IPR029045">
    <property type="entry name" value="ClpP/crotonase-like_dom_sf"/>
</dbReference>
<dbReference type="PANTHER" id="PTHR11941:SF54">
    <property type="entry name" value="ENOYL-COA HYDRATASE, MITOCHONDRIAL"/>
    <property type="match status" value="1"/>
</dbReference>
<accession>A0ABQ5LZB7</accession>
<comment type="similarity">
    <text evidence="1">Belongs to the enoyl-CoA hydratase/isomerase family.</text>
</comment>
<dbReference type="EMBL" id="BROH01000016">
    <property type="protein sequence ID" value="GKY90003.1"/>
    <property type="molecule type" value="Genomic_DNA"/>
</dbReference>
<evidence type="ECO:0000256" key="1">
    <source>
        <dbReference type="ARBA" id="ARBA00005254"/>
    </source>
</evidence>
<protein>
    <submittedName>
        <fullName evidence="3">Dehydratase</fullName>
    </submittedName>
</protein>
<dbReference type="InterPro" id="IPR001753">
    <property type="entry name" value="Enoyl-CoA_hydra/iso"/>
</dbReference>
<evidence type="ECO:0000313" key="4">
    <source>
        <dbReference type="Proteomes" id="UP001144205"/>
    </source>
</evidence>
<dbReference type="InterPro" id="IPR014748">
    <property type="entry name" value="Enoyl-CoA_hydra_C"/>
</dbReference>
<dbReference type="CDD" id="cd06558">
    <property type="entry name" value="crotonase-like"/>
    <property type="match status" value="1"/>
</dbReference>
<dbReference type="Pfam" id="PF00378">
    <property type="entry name" value="ECH_1"/>
    <property type="match status" value="1"/>
</dbReference>
<dbReference type="Proteomes" id="UP001144205">
    <property type="component" value="Unassembled WGS sequence"/>
</dbReference>